<accession>A0A0F9WYB9</accession>
<dbReference type="Pfam" id="PF09471">
    <property type="entry name" value="Peptidase_M64"/>
    <property type="match status" value="2"/>
</dbReference>
<proteinExistence type="predicted"/>
<dbReference type="Gene3D" id="3.40.390.10">
    <property type="entry name" value="Collagenase (Catalytic Domain)"/>
    <property type="match status" value="1"/>
</dbReference>
<dbReference type="GO" id="GO:0008237">
    <property type="term" value="F:metallopeptidase activity"/>
    <property type="evidence" value="ECO:0007669"/>
    <property type="project" value="InterPro"/>
</dbReference>
<comment type="caution">
    <text evidence="1">The sequence shown here is derived from an EMBL/GenBank/DDBJ whole genome shotgun (WGS) entry which is preliminary data.</text>
</comment>
<dbReference type="InterPro" id="IPR024079">
    <property type="entry name" value="MetalloPept_cat_dom_sf"/>
</dbReference>
<reference evidence="1" key="1">
    <citation type="journal article" date="2015" name="Nature">
        <title>Complex archaea that bridge the gap between prokaryotes and eukaryotes.</title>
        <authorList>
            <person name="Spang A."/>
            <person name="Saw J.H."/>
            <person name="Jorgensen S.L."/>
            <person name="Zaremba-Niedzwiedzka K."/>
            <person name="Martijn J."/>
            <person name="Lind A.E."/>
            <person name="van Eijk R."/>
            <person name="Schleper C."/>
            <person name="Guy L."/>
            <person name="Ettema T.J."/>
        </authorList>
    </citation>
    <scope>NUCLEOTIDE SEQUENCE</scope>
</reference>
<dbReference type="AlphaFoldDB" id="A0A0F9WYB9"/>
<dbReference type="InterPro" id="IPR019026">
    <property type="entry name" value="Peptidase_M64_IgA"/>
</dbReference>
<organism evidence="1">
    <name type="scientific">marine sediment metagenome</name>
    <dbReference type="NCBI Taxonomy" id="412755"/>
    <lineage>
        <taxon>unclassified sequences</taxon>
        <taxon>metagenomes</taxon>
        <taxon>ecological metagenomes</taxon>
    </lineage>
</organism>
<dbReference type="PROSITE" id="PS51257">
    <property type="entry name" value="PROKAR_LIPOPROTEIN"/>
    <property type="match status" value="1"/>
</dbReference>
<evidence type="ECO:0000313" key="1">
    <source>
        <dbReference type="EMBL" id="KKN91436.1"/>
    </source>
</evidence>
<gene>
    <name evidence="1" type="ORF">LCGC14_0217690</name>
</gene>
<dbReference type="EMBL" id="LAZR01000103">
    <property type="protein sequence ID" value="KKN91436.1"/>
    <property type="molecule type" value="Genomic_DNA"/>
</dbReference>
<sequence>MYKTLSKIILLLFITVFISCGKEESADNLTYTTDDQFFNDGDIEIVFENNKSNGINVIFLGDIYFQNDLEAENGKYRTHALSNINYLFNTPPFSEYKEYFNAYIIYAESKSSKSDDGGLVVETPFGAYVDSDGNLLLENWNPITEYLEKQNFDPQNGKNLVLLSVNGKNAKVNGFAVLNGNLAVFGDGNNEIMIHEVGHAFASLGDEYIREDYPAYALANNTANLDSTNNLTSIKWKHFIGLDGYEHVGAYEGGNYRSTGFWRPEQTSIMGVSYLANSFNTPSREAIVKKIFELHNMEYSFEDFLKIDENANKSSKQLKAKTEIQSLQKFKCATIQF</sequence>
<protein>
    <recommendedName>
        <fullName evidence="2">Peptidase M64 N-terminal domain-containing protein</fullName>
    </recommendedName>
</protein>
<name>A0A0F9WYB9_9ZZZZ</name>
<evidence type="ECO:0008006" key="2">
    <source>
        <dbReference type="Google" id="ProtNLM"/>
    </source>
</evidence>